<feature type="compositionally biased region" description="Polar residues" evidence="1">
    <location>
        <begin position="100"/>
        <end position="110"/>
    </location>
</feature>
<feature type="region of interest" description="Disordered" evidence="1">
    <location>
        <begin position="62"/>
        <end position="110"/>
    </location>
</feature>
<gene>
    <name evidence="2" type="ORF">SCAR479_09568</name>
</gene>
<dbReference type="EMBL" id="JARVKM010000046">
    <property type="protein sequence ID" value="KAK9773927.1"/>
    <property type="molecule type" value="Genomic_DNA"/>
</dbReference>
<feature type="region of interest" description="Disordered" evidence="1">
    <location>
        <begin position="1"/>
        <end position="25"/>
    </location>
</feature>
<name>A0ABR2XJM3_9PEZI</name>
<feature type="compositionally biased region" description="Basic and acidic residues" evidence="1">
    <location>
        <begin position="62"/>
        <end position="83"/>
    </location>
</feature>
<comment type="caution">
    <text evidence="2">The sequence shown here is derived from an EMBL/GenBank/DDBJ whole genome shotgun (WGS) entry which is preliminary data.</text>
</comment>
<organism evidence="2 3">
    <name type="scientific">Seiridium cardinale</name>
    <dbReference type="NCBI Taxonomy" id="138064"/>
    <lineage>
        <taxon>Eukaryota</taxon>
        <taxon>Fungi</taxon>
        <taxon>Dikarya</taxon>
        <taxon>Ascomycota</taxon>
        <taxon>Pezizomycotina</taxon>
        <taxon>Sordariomycetes</taxon>
        <taxon>Xylariomycetidae</taxon>
        <taxon>Amphisphaeriales</taxon>
        <taxon>Sporocadaceae</taxon>
        <taxon>Seiridium</taxon>
    </lineage>
</organism>
<proteinExistence type="predicted"/>
<evidence type="ECO:0000256" key="1">
    <source>
        <dbReference type="SAM" id="MobiDB-lite"/>
    </source>
</evidence>
<sequence>MTSPSDASSRAGPLSPPTPSITAYPAKRTISPGVYICKGEGHSIRHSWILGGRLVDFAFPETRKDHHGPVDEQQRPHNLEEGTRPPISIPGASARRRTGEPSTDINGRSF</sequence>
<reference evidence="2 3" key="1">
    <citation type="submission" date="2024-02" db="EMBL/GenBank/DDBJ databases">
        <title>First draft genome assembly of two strains of Seiridium cardinale.</title>
        <authorList>
            <person name="Emiliani G."/>
            <person name="Scali E."/>
        </authorList>
    </citation>
    <scope>NUCLEOTIDE SEQUENCE [LARGE SCALE GENOMIC DNA]</scope>
    <source>
        <strain evidence="2 3">BM-138-000479</strain>
    </source>
</reference>
<evidence type="ECO:0000313" key="3">
    <source>
        <dbReference type="Proteomes" id="UP001465668"/>
    </source>
</evidence>
<protein>
    <submittedName>
        <fullName evidence="2">Ig-like domain-containing protein</fullName>
    </submittedName>
</protein>
<evidence type="ECO:0000313" key="2">
    <source>
        <dbReference type="EMBL" id="KAK9773927.1"/>
    </source>
</evidence>
<keyword evidence="3" id="KW-1185">Reference proteome</keyword>
<accession>A0ABR2XJM3</accession>
<dbReference type="Proteomes" id="UP001465668">
    <property type="component" value="Unassembled WGS sequence"/>
</dbReference>